<dbReference type="NCBIfam" id="NF002894">
    <property type="entry name" value="PRK03379.1"/>
    <property type="match status" value="1"/>
</dbReference>
<reference evidence="7 8" key="1">
    <citation type="submission" date="2024-02" db="EMBL/GenBank/DDBJ databases">
        <title>First report Erwinia aphidicola in onion in Chile.</title>
        <authorList>
            <person name="Valenzuela M."/>
            <person name="Pena M."/>
            <person name="Dutta B."/>
        </authorList>
    </citation>
    <scope>NUCLEOTIDE SEQUENCE [LARGE SCALE GENOMIC DNA]</scope>
    <source>
        <strain evidence="7 8">QCJ3A</strain>
    </source>
</reference>
<accession>A0ABU8DCD6</accession>
<dbReference type="PROSITE" id="PS50983">
    <property type="entry name" value="FE_B12_PBP"/>
    <property type="match status" value="1"/>
</dbReference>
<keyword evidence="1 5" id="KW-0813">Transport</keyword>
<feature type="chain" id="PRO_5044920275" description="Vitamin B12-binding protein" evidence="5">
    <location>
        <begin position="20"/>
        <end position="275"/>
    </location>
</feature>
<evidence type="ECO:0000313" key="8">
    <source>
        <dbReference type="Proteomes" id="UP001306592"/>
    </source>
</evidence>
<comment type="subcellular location">
    <subcellularLocation>
        <location evidence="5">Periplasm</location>
    </subcellularLocation>
</comment>
<dbReference type="PANTHER" id="PTHR42860">
    <property type="entry name" value="VITAMIN B12-BINDING PROTEIN"/>
    <property type="match status" value="1"/>
</dbReference>
<dbReference type="Gene3D" id="3.40.50.1980">
    <property type="entry name" value="Nitrogenase molybdenum iron protein domain"/>
    <property type="match status" value="2"/>
</dbReference>
<evidence type="ECO:0000256" key="5">
    <source>
        <dbReference type="HAMAP-Rule" id="MF_01000"/>
    </source>
</evidence>
<keyword evidence="2 5" id="KW-0732">Signal</keyword>
<evidence type="ECO:0000259" key="6">
    <source>
        <dbReference type="PROSITE" id="PS50983"/>
    </source>
</evidence>
<sequence length="275" mass="30223" precursor="true">MAKRVLPLLLLWLACAATAAPRVVTLAPNLTELAFAAGITPVGVSAFSDYPPAAQQIREVANWQGINTEKLLALKPDVVLAWRGGTPQRQADQLQSLGVKVVWLAPDSIAELVSSLRQLSVYSPQPQQAEQAADRLQQQFADLRLRYARQQPKPVFMQFGMRPLFTAAGHTLQNEVLQLCGGENIFADARVPWPQVSREQVLVRQPRAIVIPGDEAQAQQVAQFWRPQLAATVIAINDDWLSRAGPRMILAAQKLCSQLSLAGKPGERKITAMRD</sequence>
<protein>
    <recommendedName>
        <fullName evidence="5">Vitamin B12-binding protein</fullName>
    </recommendedName>
</protein>
<organism evidence="7 8">
    <name type="scientific">Erwinia aphidicola</name>
    <dbReference type="NCBI Taxonomy" id="68334"/>
    <lineage>
        <taxon>Bacteria</taxon>
        <taxon>Pseudomonadati</taxon>
        <taxon>Pseudomonadota</taxon>
        <taxon>Gammaproteobacteria</taxon>
        <taxon>Enterobacterales</taxon>
        <taxon>Erwiniaceae</taxon>
        <taxon>Erwinia</taxon>
    </lineage>
</organism>
<feature type="disulfide bond" evidence="5">
    <location>
        <begin position="180"/>
        <end position="256"/>
    </location>
</feature>
<dbReference type="Pfam" id="PF01497">
    <property type="entry name" value="Peripla_BP_2"/>
    <property type="match status" value="1"/>
</dbReference>
<dbReference type="InterPro" id="IPR054828">
    <property type="entry name" value="Vit_B12_bind_prot"/>
</dbReference>
<dbReference type="InterPro" id="IPR002491">
    <property type="entry name" value="ABC_transptr_periplasmic_BD"/>
</dbReference>
<dbReference type="GeneID" id="89473544"/>
<evidence type="ECO:0000313" key="7">
    <source>
        <dbReference type="EMBL" id="MEI2681178.1"/>
    </source>
</evidence>
<feature type="site" description="Important for BtuC binding" evidence="5">
    <location>
        <position position="69"/>
    </location>
</feature>
<evidence type="ECO:0000256" key="1">
    <source>
        <dbReference type="ARBA" id="ARBA00022448"/>
    </source>
</evidence>
<proteinExistence type="inferred from homology"/>
<dbReference type="PROSITE" id="PS51257">
    <property type="entry name" value="PROKAR_LIPOPROTEIN"/>
    <property type="match status" value="1"/>
</dbReference>
<dbReference type="Proteomes" id="UP001306592">
    <property type="component" value="Unassembled WGS sequence"/>
</dbReference>
<dbReference type="InterPro" id="IPR023544">
    <property type="entry name" value="ABC_transptr_vit_B12-bd"/>
</dbReference>
<dbReference type="InterPro" id="IPR051030">
    <property type="entry name" value="Vitamin_B12-ABC_binding"/>
</dbReference>
<dbReference type="CDD" id="cd01144">
    <property type="entry name" value="BtuF"/>
    <property type="match status" value="1"/>
</dbReference>
<evidence type="ECO:0000256" key="3">
    <source>
        <dbReference type="ARBA" id="ARBA00022764"/>
    </source>
</evidence>
<comment type="subunit">
    <text evidence="5">The complex is composed of two ATP-binding proteins (BtuD), two transmembrane proteins (BtuC) and a solute-binding protein (BtuF).</text>
</comment>
<dbReference type="RefSeq" id="WP_048914983.1">
    <property type="nucleotide sequence ID" value="NZ_CAKKMT010000016.1"/>
</dbReference>
<gene>
    <name evidence="5 7" type="primary">btuF</name>
    <name evidence="7" type="ORF">V8N49_05830</name>
</gene>
<dbReference type="SUPFAM" id="SSF53807">
    <property type="entry name" value="Helical backbone' metal receptor"/>
    <property type="match status" value="1"/>
</dbReference>
<keyword evidence="3 5" id="KW-0574">Periplasm</keyword>
<dbReference type="PANTHER" id="PTHR42860:SF1">
    <property type="entry name" value="VITAMIN B12-BINDING PROTEIN"/>
    <property type="match status" value="1"/>
</dbReference>
<keyword evidence="8" id="KW-1185">Reference proteome</keyword>
<feature type="site" description="Important for BtuC binding" evidence="5">
    <location>
        <position position="199"/>
    </location>
</feature>
<evidence type="ECO:0000256" key="4">
    <source>
        <dbReference type="ARBA" id="ARBA00023157"/>
    </source>
</evidence>
<comment type="caution">
    <text evidence="5">Lacks conserved residue(s) required for the propagation of feature annotation.</text>
</comment>
<dbReference type="EMBL" id="JBANEI010000002">
    <property type="protein sequence ID" value="MEI2681178.1"/>
    <property type="molecule type" value="Genomic_DNA"/>
</dbReference>
<evidence type="ECO:0000256" key="2">
    <source>
        <dbReference type="ARBA" id="ARBA00022729"/>
    </source>
</evidence>
<comment type="similarity">
    <text evidence="5">Belongs to the BtuF family.</text>
</comment>
<dbReference type="NCBIfam" id="NF038402">
    <property type="entry name" value="TroA_like"/>
    <property type="match status" value="1"/>
</dbReference>
<comment type="caution">
    <text evidence="7">The sequence shown here is derived from an EMBL/GenBank/DDBJ whole genome shotgun (WGS) entry which is preliminary data.</text>
</comment>
<comment type="function">
    <text evidence="5">Part of the ABC transporter complex BtuCDF involved in vitamin B12 import. Binds vitamin B12 and delivers it to the periplasmic surface of BtuC.</text>
</comment>
<dbReference type="HAMAP" id="MF_01000">
    <property type="entry name" value="BtuF"/>
    <property type="match status" value="1"/>
</dbReference>
<feature type="signal peptide" evidence="5">
    <location>
        <begin position="1"/>
        <end position="19"/>
    </location>
</feature>
<feature type="domain" description="Fe/B12 periplasmic-binding" evidence="6">
    <location>
        <begin position="22"/>
        <end position="275"/>
    </location>
</feature>
<name>A0ABU8DCD6_ERWAP</name>
<keyword evidence="4 5" id="KW-1015">Disulfide bond</keyword>